<feature type="DNA-binding region" description="H-T-H motif" evidence="4">
    <location>
        <begin position="44"/>
        <end position="63"/>
    </location>
</feature>
<dbReference type="GO" id="GO:0003700">
    <property type="term" value="F:DNA-binding transcription factor activity"/>
    <property type="evidence" value="ECO:0007669"/>
    <property type="project" value="TreeGrafter"/>
</dbReference>
<dbReference type="STRING" id="156980.SAMN04489745_3322"/>
<dbReference type="PANTHER" id="PTHR30055">
    <property type="entry name" value="HTH-TYPE TRANSCRIPTIONAL REGULATOR RUTR"/>
    <property type="match status" value="1"/>
</dbReference>
<dbReference type="InterPro" id="IPR001647">
    <property type="entry name" value="HTH_TetR"/>
</dbReference>
<dbReference type="SUPFAM" id="SSF46689">
    <property type="entry name" value="Homeodomain-like"/>
    <property type="match status" value="1"/>
</dbReference>
<dbReference type="InterPro" id="IPR009057">
    <property type="entry name" value="Homeodomain-like_sf"/>
</dbReference>
<protein>
    <submittedName>
        <fullName evidence="7">DNA-binding transcriptional regulator, AcrR family</fullName>
    </submittedName>
</protein>
<keyword evidence="8" id="KW-1185">Reference proteome</keyword>
<sequence length="197" mass="21251">MTPMTSETDAVHGSLRERKKQQTRQAIHDAARALVLEEGLAQVTIADICARAGISERTFFNYFPSKAAASLGLPSNPLSEARAHLFLDSEGPIIDDLCHLIGSLSSGPDSVPRLKKLVDNEPELMAAVHHWMSGLRAEIIALAEQKTTPLRARAATSLVFAALFLHSDSSHAGIEDRPSAEDLQAMIKVLAEVAQGH</sequence>
<evidence type="ECO:0000256" key="5">
    <source>
        <dbReference type="SAM" id="MobiDB-lite"/>
    </source>
</evidence>
<gene>
    <name evidence="7" type="ORF">SAMN04489745_3322</name>
</gene>
<evidence type="ECO:0000256" key="1">
    <source>
        <dbReference type="ARBA" id="ARBA00023015"/>
    </source>
</evidence>
<evidence type="ECO:0000313" key="8">
    <source>
        <dbReference type="Proteomes" id="UP000182652"/>
    </source>
</evidence>
<dbReference type="PANTHER" id="PTHR30055:SF234">
    <property type="entry name" value="HTH-TYPE TRANSCRIPTIONAL REGULATOR BETI"/>
    <property type="match status" value="1"/>
</dbReference>
<dbReference type="Gene3D" id="1.10.357.10">
    <property type="entry name" value="Tetracycline Repressor, domain 2"/>
    <property type="match status" value="1"/>
</dbReference>
<evidence type="ECO:0000259" key="6">
    <source>
        <dbReference type="PROSITE" id="PS50977"/>
    </source>
</evidence>
<dbReference type="Pfam" id="PF00440">
    <property type="entry name" value="TetR_N"/>
    <property type="match status" value="1"/>
</dbReference>
<dbReference type="PROSITE" id="PS50977">
    <property type="entry name" value="HTH_TETR_2"/>
    <property type="match status" value="1"/>
</dbReference>
<evidence type="ECO:0000313" key="7">
    <source>
        <dbReference type="EMBL" id="SEC84656.1"/>
    </source>
</evidence>
<evidence type="ECO:0000256" key="2">
    <source>
        <dbReference type="ARBA" id="ARBA00023125"/>
    </source>
</evidence>
<accession>A0A1H4VUA8</accession>
<dbReference type="AlphaFoldDB" id="A0A1H4VUA8"/>
<organism evidence="7 8">
    <name type="scientific">Arthrobacter woluwensis</name>
    <dbReference type="NCBI Taxonomy" id="156980"/>
    <lineage>
        <taxon>Bacteria</taxon>
        <taxon>Bacillati</taxon>
        <taxon>Actinomycetota</taxon>
        <taxon>Actinomycetes</taxon>
        <taxon>Micrococcales</taxon>
        <taxon>Micrococcaceae</taxon>
        <taxon>Arthrobacter</taxon>
    </lineage>
</organism>
<dbReference type="OrthoDB" id="8688418at2"/>
<dbReference type="InterPro" id="IPR050109">
    <property type="entry name" value="HTH-type_TetR-like_transc_reg"/>
</dbReference>
<name>A0A1H4VUA8_9MICC</name>
<proteinExistence type="predicted"/>
<evidence type="ECO:0000256" key="4">
    <source>
        <dbReference type="PROSITE-ProRule" id="PRU00335"/>
    </source>
</evidence>
<feature type="region of interest" description="Disordered" evidence="5">
    <location>
        <begin position="1"/>
        <end position="23"/>
    </location>
</feature>
<keyword evidence="1" id="KW-0805">Transcription regulation</keyword>
<dbReference type="GO" id="GO:0000976">
    <property type="term" value="F:transcription cis-regulatory region binding"/>
    <property type="evidence" value="ECO:0007669"/>
    <property type="project" value="TreeGrafter"/>
</dbReference>
<keyword evidence="3" id="KW-0804">Transcription</keyword>
<feature type="domain" description="HTH tetR-type" evidence="6">
    <location>
        <begin position="21"/>
        <end position="81"/>
    </location>
</feature>
<dbReference type="Proteomes" id="UP000182652">
    <property type="component" value="Unassembled WGS sequence"/>
</dbReference>
<keyword evidence="2 4" id="KW-0238">DNA-binding</keyword>
<dbReference type="EMBL" id="FNSN01000004">
    <property type="protein sequence ID" value="SEC84656.1"/>
    <property type="molecule type" value="Genomic_DNA"/>
</dbReference>
<evidence type="ECO:0000256" key="3">
    <source>
        <dbReference type="ARBA" id="ARBA00023163"/>
    </source>
</evidence>
<reference evidence="7 8" key="1">
    <citation type="submission" date="2016-10" db="EMBL/GenBank/DDBJ databases">
        <authorList>
            <person name="de Groot N.N."/>
        </authorList>
    </citation>
    <scope>NUCLEOTIDE SEQUENCE [LARGE SCALE GENOMIC DNA]</scope>
    <source>
        <strain evidence="7 8">DSM 10495</strain>
    </source>
</reference>